<dbReference type="Proteomes" id="UP000193719">
    <property type="component" value="Unassembled WGS sequence"/>
</dbReference>
<dbReference type="EMBL" id="MCFH01000011">
    <property type="protein sequence ID" value="ORX54170.1"/>
    <property type="molecule type" value="Genomic_DNA"/>
</dbReference>
<protein>
    <submittedName>
        <fullName evidence="1">Uncharacterized protein</fullName>
    </submittedName>
</protein>
<proteinExistence type="predicted"/>
<keyword evidence="2" id="KW-1185">Reference proteome</keyword>
<gene>
    <name evidence="1" type="ORF">BCR36DRAFT_368555</name>
</gene>
<reference evidence="1 2" key="2">
    <citation type="submission" date="2016-08" db="EMBL/GenBank/DDBJ databases">
        <title>Pervasive Adenine N6-methylation of Active Genes in Fungi.</title>
        <authorList>
            <consortium name="DOE Joint Genome Institute"/>
            <person name="Mondo S.J."/>
            <person name="Dannebaum R.O."/>
            <person name="Kuo R.C."/>
            <person name="Labutti K."/>
            <person name="Haridas S."/>
            <person name="Kuo A."/>
            <person name="Salamov A."/>
            <person name="Ahrendt S.R."/>
            <person name="Lipzen A."/>
            <person name="Sullivan W."/>
            <person name="Andreopoulos W.B."/>
            <person name="Clum A."/>
            <person name="Lindquist E."/>
            <person name="Daum C."/>
            <person name="Ramamoorthy G.K."/>
            <person name="Gryganskyi A."/>
            <person name="Culley D."/>
            <person name="Magnuson J.K."/>
            <person name="James T.Y."/>
            <person name="O'Malley M.A."/>
            <person name="Stajich J.E."/>
            <person name="Spatafora J.W."/>
            <person name="Visel A."/>
            <person name="Grigoriev I.V."/>
        </authorList>
    </citation>
    <scope>NUCLEOTIDE SEQUENCE [LARGE SCALE GENOMIC DNA]</scope>
    <source>
        <strain evidence="2">finn</strain>
    </source>
</reference>
<dbReference type="AlphaFoldDB" id="A0A1Y1VF26"/>
<organism evidence="1 2">
    <name type="scientific">Piromyces finnis</name>
    <dbReference type="NCBI Taxonomy" id="1754191"/>
    <lineage>
        <taxon>Eukaryota</taxon>
        <taxon>Fungi</taxon>
        <taxon>Fungi incertae sedis</taxon>
        <taxon>Chytridiomycota</taxon>
        <taxon>Chytridiomycota incertae sedis</taxon>
        <taxon>Neocallimastigomycetes</taxon>
        <taxon>Neocallimastigales</taxon>
        <taxon>Neocallimastigaceae</taxon>
        <taxon>Piromyces</taxon>
    </lineage>
</organism>
<evidence type="ECO:0000313" key="1">
    <source>
        <dbReference type="EMBL" id="ORX54170.1"/>
    </source>
</evidence>
<evidence type="ECO:0000313" key="2">
    <source>
        <dbReference type="Proteomes" id="UP000193719"/>
    </source>
</evidence>
<sequence length="105" mass="12416">MDSFMNDKYYYLLFMDNAIGGGGSGGVRNAFKVYACFVPDFKTKNNINYVTLINNNNNNKYIRIYSYIHEEIESNNNNNYSEREIKAYNIYKIKTNNKHLFSFFN</sequence>
<reference evidence="1 2" key="1">
    <citation type="submission" date="2016-08" db="EMBL/GenBank/DDBJ databases">
        <title>Genomes of anaerobic fungi encode conserved fungal cellulosomes for biomass hydrolysis.</title>
        <authorList>
            <consortium name="DOE Joint Genome Institute"/>
            <person name="Haitjema C.H."/>
            <person name="Gilmore S.P."/>
            <person name="Henske J.K."/>
            <person name="Solomon K.V."/>
            <person name="De Groot R."/>
            <person name="Kuo A."/>
            <person name="Mondo S.J."/>
            <person name="Salamov A.A."/>
            <person name="Labutti K."/>
            <person name="Zhao Z."/>
            <person name="Chiniquy J."/>
            <person name="Barry K."/>
            <person name="Brewer H.M."/>
            <person name="Purvine S.O."/>
            <person name="Wright A.T."/>
            <person name="Boxma B."/>
            <person name="Van Alen T."/>
            <person name="Hackstein J.H."/>
            <person name="Baker S.E."/>
            <person name="Grigoriev I.V."/>
            <person name="O'Malley M.A."/>
        </authorList>
    </citation>
    <scope>NUCLEOTIDE SEQUENCE [LARGE SCALE GENOMIC DNA]</scope>
    <source>
        <strain evidence="2">finn</strain>
    </source>
</reference>
<comment type="caution">
    <text evidence="1">The sequence shown here is derived from an EMBL/GenBank/DDBJ whole genome shotgun (WGS) entry which is preliminary data.</text>
</comment>
<name>A0A1Y1VF26_9FUNG</name>
<accession>A0A1Y1VF26</accession>